<organism evidence="4 5">
    <name type="scientific">Penelope pileata</name>
    <dbReference type="NCBI Taxonomy" id="1118817"/>
    <lineage>
        <taxon>Eukaryota</taxon>
        <taxon>Metazoa</taxon>
        <taxon>Chordata</taxon>
        <taxon>Craniata</taxon>
        <taxon>Vertebrata</taxon>
        <taxon>Euteleostomi</taxon>
        <taxon>Archelosauria</taxon>
        <taxon>Archosauria</taxon>
        <taxon>Dinosauria</taxon>
        <taxon>Saurischia</taxon>
        <taxon>Theropoda</taxon>
        <taxon>Coelurosauria</taxon>
        <taxon>Aves</taxon>
        <taxon>Neognathae</taxon>
        <taxon>Galloanserae</taxon>
        <taxon>Galliformes</taxon>
        <taxon>Cracidae</taxon>
        <taxon>Penelope</taxon>
    </lineage>
</organism>
<dbReference type="Pfam" id="PF00059">
    <property type="entry name" value="Lectin_C"/>
    <property type="match status" value="1"/>
</dbReference>
<dbReference type="InterPro" id="IPR050828">
    <property type="entry name" value="C-type_lectin/matrix_domain"/>
</dbReference>
<dbReference type="SMART" id="SM00034">
    <property type="entry name" value="CLECT"/>
    <property type="match status" value="1"/>
</dbReference>
<dbReference type="CDD" id="cd03593">
    <property type="entry name" value="CLECT_NK_receptors_like"/>
    <property type="match status" value="1"/>
</dbReference>
<keyword evidence="2" id="KW-0430">Lectin</keyword>
<dbReference type="Proteomes" id="UP000613066">
    <property type="component" value="Unassembled WGS sequence"/>
</dbReference>
<evidence type="ECO:0000259" key="3">
    <source>
        <dbReference type="PROSITE" id="PS50041"/>
    </source>
</evidence>
<dbReference type="PANTHER" id="PTHR45710:SF35">
    <property type="entry name" value="C-TYPE LECTIN DOMAIN FAMILY 2 MEMBER D"/>
    <property type="match status" value="1"/>
</dbReference>
<feature type="non-terminal residue" evidence="4">
    <location>
        <position position="121"/>
    </location>
</feature>
<dbReference type="EMBL" id="WBMW01006202">
    <property type="protein sequence ID" value="NXC50799.1"/>
    <property type="molecule type" value="Genomic_DNA"/>
</dbReference>
<evidence type="ECO:0000256" key="2">
    <source>
        <dbReference type="ARBA" id="ARBA00022734"/>
    </source>
</evidence>
<dbReference type="GO" id="GO:0005886">
    <property type="term" value="C:plasma membrane"/>
    <property type="evidence" value="ECO:0007669"/>
    <property type="project" value="UniProtKB-SubCell"/>
</dbReference>
<evidence type="ECO:0000313" key="4">
    <source>
        <dbReference type="EMBL" id="NXC50799.1"/>
    </source>
</evidence>
<comment type="caution">
    <text evidence="4">The sequence shown here is derived from an EMBL/GenBank/DDBJ whole genome shotgun (WGS) entry which is preliminary data.</text>
</comment>
<reference evidence="4" key="1">
    <citation type="submission" date="2019-09" db="EMBL/GenBank/DDBJ databases">
        <title>Bird 10,000 Genomes (B10K) Project - Family phase.</title>
        <authorList>
            <person name="Zhang G."/>
        </authorList>
    </citation>
    <scope>NUCLEOTIDE SEQUENCE</scope>
    <source>
        <strain evidence="4">B10K-DU-001-08</strain>
        <tissue evidence="4">Muscle</tissue>
    </source>
</reference>
<dbReference type="Gene3D" id="3.10.100.10">
    <property type="entry name" value="Mannose-Binding Protein A, subunit A"/>
    <property type="match status" value="1"/>
</dbReference>
<dbReference type="InterPro" id="IPR033992">
    <property type="entry name" value="NKR-like_CTLD"/>
</dbReference>
<dbReference type="SUPFAM" id="SSF56436">
    <property type="entry name" value="C-type lectin-like"/>
    <property type="match status" value="1"/>
</dbReference>
<dbReference type="GO" id="GO:0030246">
    <property type="term" value="F:carbohydrate binding"/>
    <property type="evidence" value="ECO:0007669"/>
    <property type="project" value="UniProtKB-KW"/>
</dbReference>
<sequence>WLGFRGKCFYFSAEQSDWDSSREHCTQHGASLATIGDEEELGFLLRQAGAANRWIGLHRAEGAALVPWSVCVRLSVCQFELGGGSPCAYVNRERVSSSLCHTRKRWICSRAHEYTLWRQKL</sequence>
<protein>
    <submittedName>
        <fullName evidence="4">CLC2D protein</fullName>
    </submittedName>
</protein>
<dbReference type="PROSITE" id="PS50041">
    <property type="entry name" value="C_TYPE_LECTIN_2"/>
    <property type="match status" value="1"/>
</dbReference>
<keyword evidence="5" id="KW-1185">Reference proteome</keyword>
<dbReference type="OrthoDB" id="9906043at2759"/>
<feature type="non-terminal residue" evidence="4">
    <location>
        <position position="1"/>
    </location>
</feature>
<dbReference type="InterPro" id="IPR016186">
    <property type="entry name" value="C-type_lectin-like/link_sf"/>
</dbReference>
<feature type="domain" description="C-type lectin" evidence="3">
    <location>
        <begin position="4"/>
        <end position="109"/>
    </location>
</feature>
<gene>
    <name evidence="4" type="primary">Clec2d_1</name>
    <name evidence="4" type="ORF">PENPIL_R04175</name>
</gene>
<accession>A0A851P7R6</accession>
<dbReference type="AlphaFoldDB" id="A0A851P7R6"/>
<dbReference type="InterPro" id="IPR016187">
    <property type="entry name" value="CTDL_fold"/>
</dbReference>
<dbReference type="InterPro" id="IPR001304">
    <property type="entry name" value="C-type_lectin-like"/>
</dbReference>
<dbReference type="PANTHER" id="PTHR45710">
    <property type="entry name" value="C-TYPE LECTIN DOMAIN-CONTAINING PROTEIN 180"/>
    <property type="match status" value="1"/>
</dbReference>
<proteinExistence type="predicted"/>
<comment type="subcellular location">
    <subcellularLocation>
        <location evidence="1">Cell membrane</location>
        <topology evidence="1">Single-pass type II membrane protein</topology>
    </subcellularLocation>
</comment>
<name>A0A851P7R6_9GALL</name>
<evidence type="ECO:0000256" key="1">
    <source>
        <dbReference type="ARBA" id="ARBA00004401"/>
    </source>
</evidence>
<evidence type="ECO:0000313" key="5">
    <source>
        <dbReference type="Proteomes" id="UP000613066"/>
    </source>
</evidence>